<dbReference type="SUPFAM" id="SSF54593">
    <property type="entry name" value="Glyoxalase/Bleomycin resistance protein/Dihydroxybiphenyl dioxygenase"/>
    <property type="match status" value="1"/>
</dbReference>
<dbReference type="GO" id="GO:0004493">
    <property type="term" value="F:methylmalonyl-CoA epimerase activity"/>
    <property type="evidence" value="ECO:0007669"/>
    <property type="project" value="UniProtKB-EC"/>
</dbReference>
<dbReference type="PANTHER" id="PTHR43048">
    <property type="entry name" value="METHYLMALONYL-COA EPIMERASE"/>
    <property type="match status" value="1"/>
</dbReference>
<dbReference type="EC" id="5.1.99.1" evidence="4"/>
<dbReference type="PANTHER" id="PTHR43048:SF3">
    <property type="entry name" value="METHYLMALONYL-COA EPIMERASE, MITOCHONDRIAL"/>
    <property type="match status" value="1"/>
</dbReference>
<dbReference type="RefSeq" id="WP_201999498.1">
    <property type="nucleotide sequence ID" value="NZ_JAERSF010000001.1"/>
</dbReference>
<evidence type="ECO:0000256" key="1">
    <source>
        <dbReference type="ARBA" id="ARBA00009308"/>
    </source>
</evidence>
<name>A0ABS1KB80_9FLAO</name>
<dbReference type="InterPro" id="IPR017515">
    <property type="entry name" value="MeMalonyl-CoA_epimerase"/>
</dbReference>
<dbReference type="Gene3D" id="3.10.180.10">
    <property type="entry name" value="2,3-Dihydroxybiphenyl 1,2-Dioxygenase, domain 1"/>
    <property type="match status" value="1"/>
</dbReference>
<dbReference type="EMBL" id="JAERSF010000001">
    <property type="protein sequence ID" value="MBL0736558.1"/>
    <property type="molecule type" value="Genomic_DNA"/>
</dbReference>
<gene>
    <name evidence="4" type="primary">mce</name>
    <name evidence="4" type="ORF">JI750_06645</name>
</gene>
<dbReference type="InterPro" id="IPR029068">
    <property type="entry name" value="Glyas_Bleomycin-R_OHBP_Dase"/>
</dbReference>
<sequence length="134" mass="14875">MVNKIEHIGIAVKNMDDANVLFEKMLGVPSYKMEAVESEGVLTSFFQTGNNKIELLVATNPESPIAKFLEKKGEGIHHIAFDVDDIEAEISRLKNEGFVLINEVPKKGADNKLVVFLHPKNTNGVLVELCQEIK</sequence>
<comment type="caution">
    <text evidence="4">The sequence shown here is derived from an EMBL/GenBank/DDBJ whole genome shotgun (WGS) entry which is preliminary data.</text>
</comment>
<keyword evidence="2" id="KW-0479">Metal-binding</keyword>
<protein>
    <submittedName>
        <fullName evidence="4">Methylmalonyl-CoA epimerase</fullName>
        <ecNumber evidence="4">5.1.99.1</ecNumber>
    </submittedName>
</protein>
<dbReference type="CDD" id="cd07249">
    <property type="entry name" value="MMCE"/>
    <property type="match status" value="1"/>
</dbReference>
<keyword evidence="5" id="KW-1185">Reference proteome</keyword>
<comment type="similarity">
    <text evidence="1">Belongs to the methylmalonyl-CoA epimerase family.</text>
</comment>
<organism evidence="4 5">
    <name type="scientific">Flavobacterium tagetis</name>
    <dbReference type="NCBI Taxonomy" id="2801336"/>
    <lineage>
        <taxon>Bacteria</taxon>
        <taxon>Pseudomonadati</taxon>
        <taxon>Bacteroidota</taxon>
        <taxon>Flavobacteriia</taxon>
        <taxon>Flavobacteriales</taxon>
        <taxon>Flavobacteriaceae</taxon>
        <taxon>Flavobacterium</taxon>
    </lineage>
</organism>
<keyword evidence="4" id="KW-0413">Isomerase</keyword>
<dbReference type="Proteomes" id="UP000603728">
    <property type="component" value="Unassembled WGS sequence"/>
</dbReference>
<dbReference type="InterPro" id="IPR051785">
    <property type="entry name" value="MMCE/EMCE_epimerase"/>
</dbReference>
<evidence type="ECO:0000313" key="5">
    <source>
        <dbReference type="Proteomes" id="UP000603728"/>
    </source>
</evidence>
<feature type="domain" description="VOC" evidence="3">
    <location>
        <begin position="4"/>
        <end position="132"/>
    </location>
</feature>
<reference evidence="4 5" key="1">
    <citation type="submission" date="2021-01" db="EMBL/GenBank/DDBJ databases">
        <title>Genome seq and assembly of Flavobacterium sp. GN10.</title>
        <authorList>
            <person name="Chhetri G."/>
        </authorList>
    </citation>
    <scope>NUCLEOTIDE SEQUENCE [LARGE SCALE GENOMIC DNA]</scope>
    <source>
        <strain evidence="4 5">GN10</strain>
    </source>
</reference>
<accession>A0ABS1KB80</accession>
<dbReference type="Pfam" id="PF13669">
    <property type="entry name" value="Glyoxalase_4"/>
    <property type="match status" value="1"/>
</dbReference>
<evidence type="ECO:0000256" key="2">
    <source>
        <dbReference type="ARBA" id="ARBA00022723"/>
    </source>
</evidence>
<dbReference type="NCBIfam" id="TIGR03081">
    <property type="entry name" value="metmalonyl_epim"/>
    <property type="match status" value="1"/>
</dbReference>
<dbReference type="PROSITE" id="PS51819">
    <property type="entry name" value="VOC"/>
    <property type="match status" value="1"/>
</dbReference>
<evidence type="ECO:0000259" key="3">
    <source>
        <dbReference type="PROSITE" id="PS51819"/>
    </source>
</evidence>
<proteinExistence type="inferred from homology"/>
<evidence type="ECO:0000313" key="4">
    <source>
        <dbReference type="EMBL" id="MBL0736558.1"/>
    </source>
</evidence>
<dbReference type="InterPro" id="IPR037523">
    <property type="entry name" value="VOC_core"/>
</dbReference>